<dbReference type="EMBL" id="SNSC02000001">
    <property type="protein sequence ID" value="TID28009.1"/>
    <property type="molecule type" value="Genomic_DNA"/>
</dbReference>
<feature type="compositionally biased region" description="Acidic residues" evidence="1">
    <location>
        <begin position="74"/>
        <end position="83"/>
    </location>
</feature>
<dbReference type="PROSITE" id="PS01159">
    <property type="entry name" value="WW_DOMAIN_1"/>
    <property type="match status" value="1"/>
</dbReference>
<reference evidence="3 4" key="1">
    <citation type="submission" date="2019-04" db="EMBL/GenBank/DDBJ databases">
        <title>High contiguity whole genome sequence and gene annotation resource for two Venturia nashicola isolates.</title>
        <authorList>
            <person name="Prokchorchik M."/>
            <person name="Won K."/>
            <person name="Lee Y."/>
            <person name="Choi E.D."/>
            <person name="Segonzac C."/>
            <person name="Sohn K.H."/>
        </authorList>
    </citation>
    <scope>NUCLEOTIDE SEQUENCE [LARGE SCALE GENOMIC DNA]</scope>
    <source>
        <strain evidence="3 4">PRI2</strain>
    </source>
</reference>
<evidence type="ECO:0000256" key="1">
    <source>
        <dbReference type="SAM" id="MobiDB-lite"/>
    </source>
</evidence>
<evidence type="ECO:0000259" key="2">
    <source>
        <dbReference type="PROSITE" id="PS01159"/>
    </source>
</evidence>
<dbReference type="InterPro" id="IPR001202">
    <property type="entry name" value="WW_dom"/>
</dbReference>
<comment type="caution">
    <text evidence="3">The sequence shown here is derived from an EMBL/GenBank/DDBJ whole genome shotgun (WGS) entry which is preliminary data.</text>
</comment>
<gene>
    <name evidence="3" type="ORF">E6O75_ATG00776</name>
</gene>
<protein>
    <recommendedName>
        <fullName evidence="2">WW domain-containing protein</fullName>
    </recommendedName>
</protein>
<name>A0A4Z1PPC2_9PEZI</name>
<evidence type="ECO:0000313" key="4">
    <source>
        <dbReference type="Proteomes" id="UP000298493"/>
    </source>
</evidence>
<proteinExistence type="predicted"/>
<organism evidence="3 4">
    <name type="scientific">Venturia nashicola</name>
    <dbReference type="NCBI Taxonomy" id="86259"/>
    <lineage>
        <taxon>Eukaryota</taxon>
        <taxon>Fungi</taxon>
        <taxon>Dikarya</taxon>
        <taxon>Ascomycota</taxon>
        <taxon>Pezizomycotina</taxon>
        <taxon>Dothideomycetes</taxon>
        <taxon>Pleosporomycetidae</taxon>
        <taxon>Venturiales</taxon>
        <taxon>Venturiaceae</taxon>
        <taxon>Venturia</taxon>
    </lineage>
</organism>
<evidence type="ECO:0000313" key="3">
    <source>
        <dbReference type="EMBL" id="TID28009.1"/>
    </source>
</evidence>
<dbReference type="Proteomes" id="UP000298493">
    <property type="component" value="Unassembled WGS sequence"/>
</dbReference>
<accession>A0A4Z1PPC2</accession>
<feature type="domain" description="WW" evidence="2">
    <location>
        <begin position="119"/>
        <end position="145"/>
    </location>
</feature>
<keyword evidence="4" id="KW-1185">Reference proteome</keyword>
<dbReference type="AlphaFoldDB" id="A0A4Z1PPC2"/>
<sequence>MATESDHLAFHLYDALNGRGFGPTTNANKVNPKFRAALAAAIRKFGDLNEGKPEKERWDEVRRVRAMIQQEDTMWSEESEEEVIEKSKEQTSGGSKKRTTKTTFNQRYNNRELAWLWQWFQDNATSGPGWFFAGSIAFKTQWNRPDPQAADYGVRNIYQAMKSCGHFDPGMICDEAFYAVEANVPRKSRAVQTKKK</sequence>
<feature type="region of interest" description="Disordered" evidence="1">
    <location>
        <begin position="73"/>
        <end position="103"/>
    </location>
</feature>